<dbReference type="InterPro" id="IPR033118">
    <property type="entry name" value="EXPERA"/>
</dbReference>
<feature type="domain" description="EXPERA" evidence="8">
    <location>
        <begin position="19"/>
        <end position="166"/>
    </location>
</feature>
<organism evidence="9">
    <name type="scientific">Palpitomonas bilix</name>
    <dbReference type="NCBI Taxonomy" id="652834"/>
    <lineage>
        <taxon>Eukaryota</taxon>
        <taxon>Eukaryota incertae sedis</taxon>
    </lineage>
</organism>
<feature type="transmembrane region" description="Helical" evidence="7">
    <location>
        <begin position="195"/>
        <end position="216"/>
    </location>
</feature>
<keyword evidence="3 6" id="KW-0812">Transmembrane</keyword>
<dbReference type="PROSITE" id="PS51751">
    <property type="entry name" value="EXPERA"/>
    <property type="match status" value="1"/>
</dbReference>
<protein>
    <recommendedName>
        <fullName evidence="8">EXPERA domain-containing protein</fullName>
    </recommendedName>
</protein>
<dbReference type="PANTHER" id="PTHR14207:SF1">
    <property type="entry name" value="EMOPAMIL-BINDING PROTEIN-LIKE"/>
    <property type="match status" value="1"/>
</dbReference>
<dbReference type="GO" id="GO:0047750">
    <property type="term" value="F:cholestenol delta-isomerase activity"/>
    <property type="evidence" value="ECO:0007669"/>
    <property type="project" value="InterPro"/>
</dbReference>
<reference evidence="9" key="1">
    <citation type="submission" date="2021-01" db="EMBL/GenBank/DDBJ databases">
        <authorList>
            <person name="Corre E."/>
            <person name="Pelletier E."/>
            <person name="Niang G."/>
            <person name="Scheremetjew M."/>
            <person name="Finn R."/>
            <person name="Kale V."/>
            <person name="Holt S."/>
            <person name="Cochrane G."/>
            <person name="Meng A."/>
            <person name="Brown T."/>
            <person name="Cohen L."/>
        </authorList>
    </citation>
    <scope>NUCLEOTIDE SEQUENCE</scope>
    <source>
        <strain evidence="9">NIES-2562</strain>
    </source>
</reference>
<evidence type="ECO:0000256" key="1">
    <source>
        <dbReference type="ARBA" id="ARBA00004141"/>
    </source>
</evidence>
<feature type="transmembrane region" description="Helical" evidence="7">
    <location>
        <begin position="21"/>
        <end position="44"/>
    </location>
</feature>
<dbReference type="PANTHER" id="PTHR14207">
    <property type="entry name" value="STEROL ISOMERASE"/>
    <property type="match status" value="1"/>
</dbReference>
<evidence type="ECO:0000256" key="2">
    <source>
        <dbReference type="ARBA" id="ARBA00008337"/>
    </source>
</evidence>
<dbReference type="GO" id="GO:0016125">
    <property type="term" value="P:sterol metabolic process"/>
    <property type="evidence" value="ECO:0007669"/>
    <property type="project" value="InterPro"/>
</dbReference>
<feature type="transmembrane region" description="Helical" evidence="7">
    <location>
        <begin position="148"/>
        <end position="174"/>
    </location>
</feature>
<name>A0A7S3DH16_9EUKA</name>
<evidence type="ECO:0000256" key="5">
    <source>
        <dbReference type="ARBA" id="ARBA00023136"/>
    </source>
</evidence>
<evidence type="ECO:0000256" key="3">
    <source>
        <dbReference type="ARBA" id="ARBA00022692"/>
    </source>
</evidence>
<evidence type="ECO:0000256" key="7">
    <source>
        <dbReference type="SAM" id="Phobius"/>
    </source>
</evidence>
<dbReference type="GO" id="GO:0016020">
    <property type="term" value="C:membrane"/>
    <property type="evidence" value="ECO:0007669"/>
    <property type="project" value="UniProtKB-SubCell"/>
</dbReference>
<gene>
    <name evidence="9" type="ORF">PBIL07802_LOCUS19522</name>
</gene>
<evidence type="ECO:0000259" key="8">
    <source>
        <dbReference type="PROSITE" id="PS51751"/>
    </source>
</evidence>
<keyword evidence="5 6" id="KW-0472">Membrane</keyword>
<dbReference type="Pfam" id="PF05241">
    <property type="entry name" value="EBP"/>
    <property type="match status" value="1"/>
</dbReference>
<feature type="transmembrane region" description="Helical" evidence="7">
    <location>
        <begin position="80"/>
        <end position="103"/>
    </location>
</feature>
<dbReference type="GO" id="GO:0005783">
    <property type="term" value="C:endoplasmic reticulum"/>
    <property type="evidence" value="ECO:0007669"/>
    <property type="project" value="TreeGrafter"/>
</dbReference>
<proteinExistence type="inferred from homology"/>
<evidence type="ECO:0000313" key="9">
    <source>
        <dbReference type="EMBL" id="CAE0257263.1"/>
    </source>
</evidence>
<keyword evidence="4 6" id="KW-1133">Transmembrane helix</keyword>
<dbReference type="InterPro" id="IPR007905">
    <property type="entry name" value="EBP"/>
</dbReference>
<accession>A0A7S3DH16</accession>
<comment type="similarity">
    <text evidence="2">Belongs to the EBP family.</text>
</comment>
<evidence type="ECO:0000256" key="6">
    <source>
        <dbReference type="PROSITE-ProRule" id="PRU01087"/>
    </source>
</evidence>
<sequence length="226" mass="25494">MGALMQLSEKDLKKPLRTLEWAAIMWYMVDALTHFVLEGSYLYLAMGTTAAHPDAAMPWAIVWREYGKADKRWAGRDANVIALEFLTVFGAGPICLLLIYGIWYKKPWRHVLQVILCTAELYGGWMTFCPEWVEGSPNLVTDDPVYLWIYLVFMNGLWVWVPILLLVDSCLVITRACAETRSELTTERAEQRSNFGVTIIVSIVVYSILVPAVLMVKGGSNVPAQS</sequence>
<comment type="subcellular location">
    <subcellularLocation>
        <location evidence="1">Membrane</location>
        <topology evidence="1">Multi-pass membrane protein</topology>
    </subcellularLocation>
</comment>
<evidence type="ECO:0000256" key="4">
    <source>
        <dbReference type="ARBA" id="ARBA00022989"/>
    </source>
</evidence>
<dbReference type="AlphaFoldDB" id="A0A7S3DH16"/>
<dbReference type="EMBL" id="HBIB01030063">
    <property type="protein sequence ID" value="CAE0257263.1"/>
    <property type="molecule type" value="Transcribed_RNA"/>
</dbReference>